<dbReference type="AlphaFoldDB" id="A0A0S4JMS2"/>
<protein>
    <submittedName>
        <fullName evidence="1">Uncharacterized protein</fullName>
    </submittedName>
</protein>
<sequence>THRAAVSAAATSSSPQPLDAIYSLRLLVAYGGLPVLDSVTKLLGDSQKRNGSSNNRNSTAVDNALAFLLSFVVVDFGVIDPRDEEWKRMATYLQDYLALQQTQRVQQRAAATNGSAKGGKQQQQDATTGTTLIGVEAVHAAVSLLYMSTTESPFTSAPTTPMLGSKRTDDSASTESMTLEQCWSCAAKWWHEVEKSAKRATAVDGGTTDKNVALLYRLEELFSTLSNSL</sequence>
<keyword evidence="2" id="KW-1185">Reference proteome</keyword>
<reference evidence="2" key="1">
    <citation type="submission" date="2015-09" db="EMBL/GenBank/DDBJ databases">
        <authorList>
            <consortium name="Pathogen Informatics"/>
        </authorList>
    </citation>
    <scope>NUCLEOTIDE SEQUENCE [LARGE SCALE GENOMIC DNA]</scope>
    <source>
        <strain evidence="2">Lake Konstanz</strain>
    </source>
</reference>
<accession>A0A0S4JMS2</accession>
<proteinExistence type="predicted"/>
<evidence type="ECO:0000313" key="1">
    <source>
        <dbReference type="EMBL" id="CUG89809.1"/>
    </source>
</evidence>
<gene>
    <name evidence="1" type="ORF">BSAL_23520</name>
</gene>
<evidence type="ECO:0000313" key="2">
    <source>
        <dbReference type="Proteomes" id="UP000051952"/>
    </source>
</evidence>
<dbReference type="EMBL" id="CYKH01001772">
    <property type="protein sequence ID" value="CUG89809.1"/>
    <property type="molecule type" value="Genomic_DNA"/>
</dbReference>
<dbReference type="Proteomes" id="UP000051952">
    <property type="component" value="Unassembled WGS sequence"/>
</dbReference>
<feature type="non-terminal residue" evidence="1">
    <location>
        <position position="1"/>
    </location>
</feature>
<name>A0A0S4JMS2_BODSA</name>
<organism evidence="1 2">
    <name type="scientific">Bodo saltans</name>
    <name type="common">Flagellated protozoan</name>
    <dbReference type="NCBI Taxonomy" id="75058"/>
    <lineage>
        <taxon>Eukaryota</taxon>
        <taxon>Discoba</taxon>
        <taxon>Euglenozoa</taxon>
        <taxon>Kinetoplastea</taxon>
        <taxon>Metakinetoplastina</taxon>
        <taxon>Eubodonida</taxon>
        <taxon>Bodonidae</taxon>
        <taxon>Bodo</taxon>
    </lineage>
</organism>
<dbReference type="VEuPathDB" id="TriTrypDB:BSAL_23520"/>